<dbReference type="PANTHER" id="PTHR44167:SF18">
    <property type="entry name" value="PROTEIN KINASE DOMAIN-CONTAINING PROTEIN"/>
    <property type="match status" value="1"/>
</dbReference>
<gene>
    <name evidence="7" type="ORF">GSPATT00024673001</name>
</gene>
<dbReference type="InterPro" id="IPR011009">
    <property type="entry name" value="Kinase-like_dom_sf"/>
</dbReference>
<dbReference type="RefSeq" id="XP_001459339.1">
    <property type="nucleotide sequence ID" value="XM_001459302.1"/>
</dbReference>
<dbReference type="SMART" id="SM00220">
    <property type="entry name" value="S_TKc"/>
    <property type="match status" value="1"/>
</dbReference>
<dbReference type="AlphaFoldDB" id="A0E9H5"/>
<protein>
    <recommendedName>
        <fullName evidence="6">Protein kinase domain-containing protein</fullName>
    </recommendedName>
</protein>
<keyword evidence="1 3" id="KW-0547">Nucleotide-binding</keyword>
<dbReference type="GeneID" id="5045124"/>
<proteinExistence type="inferred from homology"/>
<accession>A0E9H5</accession>
<dbReference type="GO" id="GO:0005737">
    <property type="term" value="C:cytoplasm"/>
    <property type="evidence" value="ECO:0000318"/>
    <property type="project" value="GO_Central"/>
</dbReference>
<dbReference type="GO" id="GO:0005634">
    <property type="term" value="C:nucleus"/>
    <property type="evidence" value="ECO:0000318"/>
    <property type="project" value="GO_Central"/>
</dbReference>
<feature type="region of interest" description="Disordered" evidence="5">
    <location>
        <begin position="403"/>
        <end position="427"/>
    </location>
</feature>
<dbReference type="STRING" id="5888.A0E9H5"/>
<dbReference type="KEGG" id="ptm:GSPATT00024673001"/>
<keyword evidence="4" id="KW-0723">Serine/threonine-protein kinase</keyword>
<dbReference type="eggNOG" id="KOG0615">
    <property type="taxonomic scope" value="Eukaryota"/>
</dbReference>
<evidence type="ECO:0000256" key="3">
    <source>
        <dbReference type="PROSITE-ProRule" id="PRU10141"/>
    </source>
</evidence>
<evidence type="ECO:0000256" key="2">
    <source>
        <dbReference type="ARBA" id="ARBA00022840"/>
    </source>
</evidence>
<dbReference type="Gene3D" id="1.10.510.10">
    <property type="entry name" value="Transferase(Phosphotransferase) domain 1"/>
    <property type="match status" value="1"/>
</dbReference>
<comment type="similarity">
    <text evidence="4">Belongs to the protein kinase superfamily.</text>
</comment>
<dbReference type="InterPro" id="IPR008271">
    <property type="entry name" value="Ser/Thr_kinase_AS"/>
</dbReference>
<evidence type="ECO:0000313" key="7">
    <source>
        <dbReference type="EMBL" id="CAK91942.1"/>
    </source>
</evidence>
<dbReference type="PROSITE" id="PS50011">
    <property type="entry name" value="PROTEIN_KINASE_DOM"/>
    <property type="match status" value="1"/>
</dbReference>
<keyword evidence="4" id="KW-0808">Transferase</keyword>
<dbReference type="InParanoid" id="A0E9H5"/>
<dbReference type="GO" id="GO:0004674">
    <property type="term" value="F:protein serine/threonine kinase activity"/>
    <property type="evidence" value="ECO:0000318"/>
    <property type="project" value="GO_Central"/>
</dbReference>
<dbReference type="GO" id="GO:0005524">
    <property type="term" value="F:ATP binding"/>
    <property type="evidence" value="ECO:0007669"/>
    <property type="project" value="UniProtKB-UniRule"/>
</dbReference>
<dbReference type="Pfam" id="PF00069">
    <property type="entry name" value="Pkinase"/>
    <property type="match status" value="1"/>
</dbReference>
<dbReference type="EMBL" id="CT868665">
    <property type="protein sequence ID" value="CAK91942.1"/>
    <property type="molecule type" value="Genomic_DNA"/>
</dbReference>
<feature type="domain" description="Protein kinase" evidence="6">
    <location>
        <begin position="110"/>
        <end position="358"/>
    </location>
</feature>
<keyword evidence="8" id="KW-1185">Reference proteome</keyword>
<dbReference type="PROSITE" id="PS00107">
    <property type="entry name" value="PROTEIN_KINASE_ATP"/>
    <property type="match status" value="1"/>
</dbReference>
<dbReference type="OrthoDB" id="6097776at2759"/>
<dbReference type="OMA" id="FIYFSIC"/>
<evidence type="ECO:0000313" key="8">
    <source>
        <dbReference type="Proteomes" id="UP000000600"/>
    </source>
</evidence>
<organism evidence="7 8">
    <name type="scientific">Paramecium tetraurelia</name>
    <dbReference type="NCBI Taxonomy" id="5888"/>
    <lineage>
        <taxon>Eukaryota</taxon>
        <taxon>Sar</taxon>
        <taxon>Alveolata</taxon>
        <taxon>Ciliophora</taxon>
        <taxon>Intramacronucleata</taxon>
        <taxon>Oligohymenophorea</taxon>
        <taxon>Peniculida</taxon>
        <taxon>Parameciidae</taxon>
        <taxon>Paramecium</taxon>
    </lineage>
</organism>
<reference evidence="7 8" key="1">
    <citation type="journal article" date="2006" name="Nature">
        <title>Global trends of whole-genome duplications revealed by the ciliate Paramecium tetraurelia.</title>
        <authorList>
            <consortium name="Genoscope"/>
            <person name="Aury J.-M."/>
            <person name="Jaillon O."/>
            <person name="Duret L."/>
            <person name="Noel B."/>
            <person name="Jubin C."/>
            <person name="Porcel B.M."/>
            <person name="Segurens B."/>
            <person name="Daubin V."/>
            <person name="Anthouard V."/>
            <person name="Aiach N."/>
            <person name="Arnaiz O."/>
            <person name="Billaut A."/>
            <person name="Beisson J."/>
            <person name="Blanc I."/>
            <person name="Bouhouche K."/>
            <person name="Camara F."/>
            <person name="Duharcourt S."/>
            <person name="Guigo R."/>
            <person name="Gogendeau D."/>
            <person name="Katinka M."/>
            <person name="Keller A.-M."/>
            <person name="Kissmehl R."/>
            <person name="Klotz C."/>
            <person name="Koll F."/>
            <person name="Le Moue A."/>
            <person name="Lepere C."/>
            <person name="Malinsky S."/>
            <person name="Nowacki M."/>
            <person name="Nowak J.K."/>
            <person name="Plattner H."/>
            <person name="Poulain J."/>
            <person name="Ruiz F."/>
            <person name="Serrano V."/>
            <person name="Zagulski M."/>
            <person name="Dessen P."/>
            <person name="Betermier M."/>
            <person name="Weissenbach J."/>
            <person name="Scarpelli C."/>
            <person name="Schachter V."/>
            <person name="Sperling L."/>
            <person name="Meyer E."/>
            <person name="Cohen J."/>
            <person name="Wincker P."/>
        </authorList>
    </citation>
    <scope>NUCLEOTIDE SEQUENCE [LARGE SCALE GENOMIC DNA]</scope>
    <source>
        <strain evidence="7 8">Stock d4-2</strain>
    </source>
</reference>
<evidence type="ECO:0000256" key="1">
    <source>
        <dbReference type="ARBA" id="ARBA00022741"/>
    </source>
</evidence>
<name>A0E9H5_PARTE</name>
<dbReference type="SUPFAM" id="SSF56112">
    <property type="entry name" value="Protein kinase-like (PK-like)"/>
    <property type="match status" value="1"/>
</dbReference>
<dbReference type="InterPro" id="IPR017441">
    <property type="entry name" value="Protein_kinase_ATP_BS"/>
</dbReference>
<dbReference type="PANTHER" id="PTHR44167">
    <property type="entry name" value="OVARIAN-SPECIFIC SERINE/THREONINE-PROTEIN KINASE LOK-RELATED"/>
    <property type="match status" value="1"/>
</dbReference>
<sequence>MLPCLEKVYQMVLQTQLQFLDTDPILQIKLQDPYRLILKKEYVHIYKEDEPFIYFSICFPNVIQWHVIKNLLIGFSIKGFEFTSHQGDLLKKLKQILAGRLFFSKVQDFFIPLQTLGKGSSSKVLLVKEIDSGEFFAAKCVQKEEMQFQEIEINNQLQHSAFIKVKEVYQGETSYYIVMDLLSGKNLQSFLGHHKPLPLEQTKSIMHALLEGVEYMHSKNIMHRDIKPENIILEIKGGQVRLKIVDFGLATYSTLKRFRYPKCGTPGFVAPEVVNLQNSNQTYDKVCDIFSCGVIFYKLLTGRDVFPGSGFTYVLELNKKCNIDFSHLTLQLLPANLTESCSKNLRPTAIECLNHEFFKNIQKYNVYQKKQGFLQSKQHTVEFNQDQEIQDYQGSFVTTEKIQNQSQPKQKQKTMQKFNTSQFDNII</sequence>
<dbReference type="Proteomes" id="UP000000600">
    <property type="component" value="Unassembled WGS sequence"/>
</dbReference>
<evidence type="ECO:0000256" key="4">
    <source>
        <dbReference type="RuleBase" id="RU000304"/>
    </source>
</evidence>
<feature type="binding site" evidence="3">
    <location>
        <position position="139"/>
    </location>
    <ligand>
        <name>ATP</name>
        <dbReference type="ChEBI" id="CHEBI:30616"/>
    </ligand>
</feature>
<dbReference type="HOGENOM" id="CLU_000288_177_2_1"/>
<dbReference type="PROSITE" id="PS00108">
    <property type="entry name" value="PROTEIN_KINASE_ST"/>
    <property type="match status" value="1"/>
</dbReference>
<keyword evidence="4" id="KW-0418">Kinase</keyword>
<evidence type="ECO:0000259" key="6">
    <source>
        <dbReference type="PROSITE" id="PS50011"/>
    </source>
</evidence>
<evidence type="ECO:0000256" key="5">
    <source>
        <dbReference type="SAM" id="MobiDB-lite"/>
    </source>
</evidence>
<keyword evidence="2 3" id="KW-0067">ATP-binding</keyword>
<dbReference type="InterPro" id="IPR000719">
    <property type="entry name" value="Prot_kinase_dom"/>
</dbReference>
<dbReference type="FunFam" id="1.10.510.10:FF:000945">
    <property type="entry name" value="Uncharacterized protein"/>
    <property type="match status" value="1"/>
</dbReference>
<dbReference type="GO" id="GO:0044773">
    <property type="term" value="P:mitotic DNA damage checkpoint signaling"/>
    <property type="evidence" value="ECO:0000318"/>
    <property type="project" value="GO_Central"/>
</dbReference>